<reference evidence="2 3" key="1">
    <citation type="submission" date="2014-09" db="EMBL/GenBank/DDBJ databases">
        <title>Vibrio maritimus JCM 19235. (C45) whole genome shotgun sequence.</title>
        <authorList>
            <person name="Sawabe T."/>
            <person name="Meirelles P."/>
            <person name="Nakanishi M."/>
            <person name="Sayaka M."/>
            <person name="Hattori M."/>
            <person name="Ohkuma M."/>
        </authorList>
    </citation>
    <scope>NUCLEOTIDE SEQUENCE [LARGE SCALE GENOMIC DNA]</scope>
    <source>
        <strain evidence="3">JCM19235</strain>
    </source>
</reference>
<dbReference type="EC" id="3.3.2.1" evidence="2"/>
<dbReference type="InterPro" id="IPR037401">
    <property type="entry name" value="SnoaL-like"/>
</dbReference>
<dbReference type="InterPro" id="IPR032710">
    <property type="entry name" value="NTF2-like_dom_sf"/>
</dbReference>
<evidence type="ECO:0000259" key="1">
    <source>
        <dbReference type="Pfam" id="PF12680"/>
    </source>
</evidence>
<dbReference type="Gene3D" id="3.10.450.50">
    <property type="match status" value="1"/>
</dbReference>
<proteinExistence type="predicted"/>
<name>A0A090S2Y3_9VIBR</name>
<evidence type="ECO:0000313" key="2">
    <source>
        <dbReference type="EMBL" id="GAL21173.1"/>
    </source>
</evidence>
<dbReference type="AlphaFoldDB" id="A0A090S2Y3"/>
<dbReference type="EMBL" id="BBMR01000007">
    <property type="protein sequence ID" value="GAL21173.1"/>
    <property type="molecule type" value="Genomic_DNA"/>
</dbReference>
<sequence length="123" mass="13789">MSESVLEQSKAGISGWQSAFNSQDAAGCAARYAEDAVMVAKPFGTFEGREAIEAFWQGIMDQGFADVDYTNVKWVKENDTGYILSADWTMNKAFGVVHKELWEIQEDGLSRLTYDEFEVLGER</sequence>
<keyword evidence="2" id="KW-0378">Hydrolase</keyword>
<protein>
    <submittedName>
        <fullName evidence="2">Isochorismatase</fullName>
        <ecNumber evidence="2">3.3.2.1</ecNumber>
    </submittedName>
</protein>
<dbReference type="STRING" id="990268.JCM19235_448"/>
<feature type="domain" description="SnoaL-like" evidence="1">
    <location>
        <begin position="16"/>
        <end position="90"/>
    </location>
</feature>
<dbReference type="GO" id="GO:0008908">
    <property type="term" value="F:isochorismatase activity"/>
    <property type="evidence" value="ECO:0007669"/>
    <property type="project" value="UniProtKB-EC"/>
</dbReference>
<dbReference type="SUPFAM" id="SSF54427">
    <property type="entry name" value="NTF2-like"/>
    <property type="match status" value="1"/>
</dbReference>
<organism evidence="2 3">
    <name type="scientific">Vibrio maritimus</name>
    <dbReference type="NCBI Taxonomy" id="990268"/>
    <lineage>
        <taxon>Bacteria</taxon>
        <taxon>Pseudomonadati</taxon>
        <taxon>Pseudomonadota</taxon>
        <taxon>Gammaproteobacteria</taxon>
        <taxon>Vibrionales</taxon>
        <taxon>Vibrionaceae</taxon>
        <taxon>Vibrio</taxon>
    </lineage>
</organism>
<evidence type="ECO:0000313" key="3">
    <source>
        <dbReference type="Proteomes" id="UP000029228"/>
    </source>
</evidence>
<dbReference type="Pfam" id="PF12680">
    <property type="entry name" value="SnoaL_2"/>
    <property type="match status" value="1"/>
</dbReference>
<accession>A0A090S2Y3</accession>
<keyword evidence="3" id="KW-1185">Reference proteome</keyword>
<dbReference type="OrthoDB" id="1157330at2"/>
<dbReference type="Proteomes" id="UP000029228">
    <property type="component" value="Unassembled WGS sequence"/>
</dbReference>
<gene>
    <name evidence="2" type="ORF">JCM19235_448</name>
</gene>
<comment type="caution">
    <text evidence="2">The sequence shown here is derived from an EMBL/GenBank/DDBJ whole genome shotgun (WGS) entry which is preliminary data.</text>
</comment>